<keyword evidence="5 7" id="KW-1133">Transmembrane helix</keyword>
<feature type="transmembrane region" description="Helical" evidence="7">
    <location>
        <begin position="32"/>
        <end position="55"/>
    </location>
</feature>
<dbReference type="PANTHER" id="PTHR32243">
    <property type="entry name" value="MALTOSE TRANSPORT SYSTEM PERMEASE-RELATED"/>
    <property type="match status" value="1"/>
</dbReference>
<feature type="transmembrane region" description="Helical" evidence="7">
    <location>
        <begin position="129"/>
        <end position="154"/>
    </location>
</feature>
<protein>
    <submittedName>
        <fullName evidence="10">Carbohydrate ABC transporter permease</fullName>
    </submittedName>
</protein>
<accession>A0ABX1S3E0</accession>
<dbReference type="InterPro" id="IPR000515">
    <property type="entry name" value="MetI-like"/>
</dbReference>
<evidence type="ECO:0000256" key="3">
    <source>
        <dbReference type="ARBA" id="ARBA00022475"/>
    </source>
</evidence>
<comment type="caution">
    <text evidence="10">The sequence shown here is derived from an EMBL/GenBank/DDBJ whole genome shotgun (WGS) entry which is preliminary data.</text>
</comment>
<feature type="transmembrane region" description="Helical" evidence="7">
    <location>
        <begin position="96"/>
        <end position="117"/>
    </location>
</feature>
<proteinExistence type="inferred from homology"/>
<dbReference type="Pfam" id="PF00528">
    <property type="entry name" value="BPD_transp_1"/>
    <property type="match status" value="1"/>
</dbReference>
<feature type="transmembrane region" description="Helical" evidence="7">
    <location>
        <begin position="261"/>
        <end position="282"/>
    </location>
</feature>
<feature type="transmembrane region" description="Helical" evidence="7">
    <location>
        <begin position="208"/>
        <end position="229"/>
    </location>
</feature>
<feature type="transmembrane region" description="Helical" evidence="7">
    <location>
        <begin position="235"/>
        <end position="254"/>
    </location>
</feature>
<dbReference type="InterPro" id="IPR050901">
    <property type="entry name" value="BP-dep_ABC_trans_perm"/>
</dbReference>
<keyword evidence="3" id="KW-1003">Cell membrane</keyword>
<keyword evidence="2 7" id="KW-0813">Transport</keyword>
<evidence type="ECO:0000313" key="10">
    <source>
        <dbReference type="EMBL" id="NMH96111.1"/>
    </source>
</evidence>
<keyword evidence="6 7" id="KW-0472">Membrane</keyword>
<feature type="domain" description="ABC transmembrane type-1" evidence="9">
    <location>
        <begin position="92"/>
        <end position="282"/>
    </location>
</feature>
<evidence type="ECO:0000256" key="2">
    <source>
        <dbReference type="ARBA" id="ARBA00022448"/>
    </source>
</evidence>
<feature type="compositionally biased region" description="Polar residues" evidence="8">
    <location>
        <begin position="1"/>
        <end position="12"/>
    </location>
</feature>
<keyword evidence="4 7" id="KW-0812">Transmembrane</keyword>
<evidence type="ECO:0000256" key="1">
    <source>
        <dbReference type="ARBA" id="ARBA00004651"/>
    </source>
</evidence>
<dbReference type="SUPFAM" id="SSF161098">
    <property type="entry name" value="MetI-like"/>
    <property type="match status" value="1"/>
</dbReference>
<evidence type="ECO:0000313" key="11">
    <source>
        <dbReference type="Proteomes" id="UP000820669"/>
    </source>
</evidence>
<evidence type="ECO:0000259" key="9">
    <source>
        <dbReference type="PROSITE" id="PS50928"/>
    </source>
</evidence>
<evidence type="ECO:0000256" key="4">
    <source>
        <dbReference type="ARBA" id="ARBA00022692"/>
    </source>
</evidence>
<dbReference type="EMBL" id="JAAXLA010000002">
    <property type="protein sequence ID" value="NMH96111.1"/>
    <property type="molecule type" value="Genomic_DNA"/>
</dbReference>
<comment type="subcellular location">
    <subcellularLocation>
        <location evidence="1 7">Cell membrane</location>
        <topology evidence="1 7">Multi-pass membrane protein</topology>
    </subcellularLocation>
</comment>
<evidence type="ECO:0000256" key="6">
    <source>
        <dbReference type="ARBA" id="ARBA00023136"/>
    </source>
</evidence>
<dbReference type="Proteomes" id="UP000820669">
    <property type="component" value="Unassembled WGS sequence"/>
</dbReference>
<organism evidence="10 11">
    <name type="scientific">Pseudonocardia acidicola</name>
    <dbReference type="NCBI Taxonomy" id="2724939"/>
    <lineage>
        <taxon>Bacteria</taxon>
        <taxon>Bacillati</taxon>
        <taxon>Actinomycetota</taxon>
        <taxon>Actinomycetes</taxon>
        <taxon>Pseudonocardiales</taxon>
        <taxon>Pseudonocardiaceae</taxon>
        <taxon>Pseudonocardia</taxon>
    </lineage>
</organism>
<evidence type="ECO:0000256" key="7">
    <source>
        <dbReference type="RuleBase" id="RU363032"/>
    </source>
</evidence>
<dbReference type="InterPro" id="IPR035906">
    <property type="entry name" value="MetI-like_sf"/>
</dbReference>
<keyword evidence="11" id="KW-1185">Reference proteome</keyword>
<comment type="similarity">
    <text evidence="7">Belongs to the binding-protein-dependent transport system permease family.</text>
</comment>
<dbReference type="PROSITE" id="PS50928">
    <property type="entry name" value="ABC_TM1"/>
    <property type="match status" value="1"/>
</dbReference>
<evidence type="ECO:0000256" key="5">
    <source>
        <dbReference type="ARBA" id="ARBA00022989"/>
    </source>
</evidence>
<sequence>MAATTGAVTTARETAESAGAEKLAPRRRRTGSVLLGVLAWIVGIGFFFPILWMVLTAFKQEADAYTTPPSLFFTPTLAQFEEVFGAGIGPYLLNSLFATVVSTLLVLALAIPAAFALSLRPVRKTKDVLFFFISTKMLPVVAAIVPIYVLVNYIGMLDNIWTLVILYTAMNLPIAVWMMRSFLLEVPRELLEAASMDGASLSRTLREVVLPVVSPGIAATALICVIFAWNEFFFAVTLTAARAATVPVFLVGFITSEGLYFAKLCAAATVCALPVIIAGWIAQNKLVQGLSFGAVK</sequence>
<reference evidence="10 11" key="1">
    <citation type="submission" date="2020-04" db="EMBL/GenBank/DDBJ databases">
        <authorList>
            <person name="Klaysubun C."/>
            <person name="Duangmal K."/>
            <person name="Lipun K."/>
        </authorList>
    </citation>
    <scope>NUCLEOTIDE SEQUENCE [LARGE SCALE GENOMIC DNA]</scope>
    <source>
        <strain evidence="10 11">K10HN5</strain>
    </source>
</reference>
<feature type="region of interest" description="Disordered" evidence="8">
    <location>
        <begin position="1"/>
        <end position="23"/>
    </location>
</feature>
<gene>
    <name evidence="10" type="ORF">HF526_02030</name>
</gene>
<dbReference type="Gene3D" id="1.10.3720.10">
    <property type="entry name" value="MetI-like"/>
    <property type="match status" value="1"/>
</dbReference>
<dbReference type="CDD" id="cd06261">
    <property type="entry name" value="TM_PBP2"/>
    <property type="match status" value="1"/>
</dbReference>
<dbReference type="RefSeq" id="WP_169379461.1">
    <property type="nucleotide sequence ID" value="NZ_JAAXLA010000002.1"/>
</dbReference>
<evidence type="ECO:0000256" key="8">
    <source>
        <dbReference type="SAM" id="MobiDB-lite"/>
    </source>
</evidence>
<feature type="transmembrane region" description="Helical" evidence="7">
    <location>
        <begin position="160"/>
        <end position="179"/>
    </location>
</feature>
<name>A0ABX1S3E0_9PSEU</name>
<dbReference type="PANTHER" id="PTHR32243:SF52">
    <property type="entry name" value="ABC TRANSPORTER PERMEASE PROTEIN"/>
    <property type="match status" value="1"/>
</dbReference>